<evidence type="ECO:0000313" key="2">
    <source>
        <dbReference type="EMBL" id="GAA1154291.1"/>
    </source>
</evidence>
<evidence type="ECO:0000313" key="3">
    <source>
        <dbReference type="Proteomes" id="UP001499979"/>
    </source>
</evidence>
<dbReference type="Pfam" id="PF02720">
    <property type="entry name" value="DUF222"/>
    <property type="match status" value="1"/>
</dbReference>
<feature type="domain" description="DUF222" evidence="1">
    <location>
        <begin position="65"/>
        <end position="218"/>
    </location>
</feature>
<dbReference type="Proteomes" id="UP001499979">
    <property type="component" value="Unassembled WGS sequence"/>
</dbReference>
<proteinExistence type="predicted"/>
<dbReference type="InterPro" id="IPR003870">
    <property type="entry name" value="DUF222"/>
</dbReference>
<evidence type="ECO:0000259" key="1">
    <source>
        <dbReference type="Pfam" id="PF02720"/>
    </source>
</evidence>
<keyword evidence="3" id="KW-1185">Reference proteome</keyword>
<dbReference type="EMBL" id="BAAAJE010000019">
    <property type="protein sequence ID" value="GAA1154291.1"/>
    <property type="molecule type" value="Genomic_DNA"/>
</dbReference>
<organism evidence="2 3">
    <name type="scientific">Nocardioides aquiterrae</name>
    <dbReference type="NCBI Taxonomy" id="203799"/>
    <lineage>
        <taxon>Bacteria</taxon>
        <taxon>Bacillati</taxon>
        <taxon>Actinomycetota</taxon>
        <taxon>Actinomycetes</taxon>
        <taxon>Propionibacteriales</taxon>
        <taxon>Nocardioidaceae</taxon>
        <taxon>Nocardioides</taxon>
    </lineage>
</organism>
<name>A0ABN1UJ45_9ACTN</name>
<dbReference type="InterPro" id="IPR003615">
    <property type="entry name" value="HNH_nuc"/>
</dbReference>
<reference evidence="3" key="1">
    <citation type="journal article" date="2019" name="Int. J. Syst. Evol. Microbiol.">
        <title>The Global Catalogue of Microorganisms (GCM) 10K type strain sequencing project: providing services to taxonomists for standard genome sequencing and annotation.</title>
        <authorList>
            <consortium name="The Broad Institute Genomics Platform"/>
            <consortium name="The Broad Institute Genome Sequencing Center for Infectious Disease"/>
            <person name="Wu L."/>
            <person name="Ma J."/>
        </authorList>
    </citation>
    <scope>NUCLEOTIDE SEQUENCE [LARGE SCALE GENOMIC DNA]</scope>
    <source>
        <strain evidence="3">JCM 11813</strain>
    </source>
</reference>
<accession>A0ABN1UJ45</accession>
<protein>
    <recommendedName>
        <fullName evidence="1">DUF222 domain-containing protein</fullName>
    </recommendedName>
</protein>
<dbReference type="RefSeq" id="WP_343908976.1">
    <property type="nucleotide sequence ID" value="NZ_BAAAJE010000019.1"/>
</dbReference>
<sequence length="395" mass="43691">MNTPPVTREQQVIDAARTTRAAITDLEVQQLHQAVEWVELHPGDEVDTSIAWGMRDLEIAGDGAPTIDEGAVAEFALAIGVSTDSGRLYLGDAVELKHRLPRIWAKVTAGVVPVWKARKVAQATRSLPEEGAAFVDRALYFVLKKCSFAEIDRQVDKARAEFDPEAAEERRRKAAEKRRFDVHLRDMTHGGLVPVTGMLDLADAVALNERIAAKAATLDPALPLDVRRAAAAGMLGATDPDDTGGEASREVVIYAHVRPDQTTVDVDNTRSVITPEHLQDWCQAAGTTVTVKPVIDLNEEITTDSYQPTERQKEQTRLRWPTCPFPHCDRPSWRQGPNADNDHITEWPAGATTTSNLAPPCRGHHRLKTFTAWTYRRIPGLGWEWTSPLGHRHIG</sequence>
<dbReference type="CDD" id="cd00085">
    <property type="entry name" value="HNHc"/>
    <property type="match status" value="1"/>
</dbReference>
<comment type="caution">
    <text evidence="2">The sequence shown here is derived from an EMBL/GenBank/DDBJ whole genome shotgun (WGS) entry which is preliminary data.</text>
</comment>
<gene>
    <name evidence="2" type="ORF">GCM10009606_35730</name>
</gene>